<evidence type="ECO:0000256" key="2">
    <source>
        <dbReference type="SAM" id="MobiDB-lite"/>
    </source>
</evidence>
<keyword evidence="4" id="KW-1185">Reference proteome</keyword>
<proteinExistence type="inferred from homology"/>
<reference evidence="3" key="2">
    <citation type="submission" date="2025-08" db="UniProtKB">
        <authorList>
            <consortium name="Ensembl"/>
        </authorList>
    </citation>
    <scope>IDENTIFICATION</scope>
</reference>
<reference evidence="3" key="3">
    <citation type="submission" date="2025-09" db="UniProtKB">
        <authorList>
            <consortium name="Ensembl"/>
        </authorList>
    </citation>
    <scope>IDENTIFICATION</scope>
</reference>
<accession>A0AAY4DRF0</accession>
<dbReference type="GO" id="GO:0060090">
    <property type="term" value="F:molecular adaptor activity"/>
    <property type="evidence" value="ECO:0007669"/>
    <property type="project" value="TreeGrafter"/>
</dbReference>
<dbReference type="Proteomes" id="UP000694580">
    <property type="component" value="Chromosome 20"/>
</dbReference>
<dbReference type="PANTHER" id="PTHR12353">
    <property type="entry name" value="DISKS LARGE-ASSOCIATED PROTEIN DAP SAP90/PSD-95-ASSOCIATED PROTEIN"/>
    <property type="match status" value="1"/>
</dbReference>
<dbReference type="GO" id="GO:0098978">
    <property type="term" value="C:glutamatergic synapse"/>
    <property type="evidence" value="ECO:0007669"/>
    <property type="project" value="TreeGrafter"/>
</dbReference>
<protein>
    <recommendedName>
        <fullName evidence="5">Discs, large (Drosophila) homolog-associated protein 3</fullName>
    </recommendedName>
</protein>
<feature type="region of interest" description="Disordered" evidence="2">
    <location>
        <begin position="192"/>
        <end position="237"/>
    </location>
</feature>
<sequence length="551" mass="59247">MFFKKVNLFLYLPVGESGAALSRSQRPLSARAAHHGPAMKGYHVSRSLSQHATGPCHCMDCDGPGREFHYHQGHADHHYYPPGGPPEPLALPAPPSSGGGGGGGTFPRSHHSQHTYDSCEECLTHRPGSGVKGQRGPAALLDQFERQLPLHSDGFHTLQYQRSASGGEQPARSESPSRIRHLVHSVQRLFAKSHSLEAPAKREFNGGPHGGARRNKSRERSKSGDSRHDRTAGWWSSDDNLDSDNSFLVTAGRGGGRGGGPGAYHESLDAAIQELTMTKRPKRPVGPGECMACTGIALAGETSSHAGHSLKRSTWSAMTVSQAREVYPRAGGGGGAYEKALVPLESKVKERTLHHLQVPLDEWAAGFTGGGALDSGGEIPCRRMRSGSYVKAMGDDDSGDSDGSPKAMPKSALIAQREAFRRSISMDHRSTSNKWVLQHSYSCKQCTDAYPNSRTTPKAHPRSRSYTRSLTSAQLGETLNRQFEGVSDTMFGEVESQAVEALDLPGCFRTRSHSYVRAIQAGCSQDDDCLSVFSMSGPQGNVKGGAGEMII</sequence>
<dbReference type="InterPro" id="IPR005026">
    <property type="entry name" value="SAPAP"/>
</dbReference>
<evidence type="ECO:0000313" key="3">
    <source>
        <dbReference type="Ensembl" id="ENSDCDP00010047973.1"/>
    </source>
</evidence>
<evidence type="ECO:0008006" key="5">
    <source>
        <dbReference type="Google" id="ProtNLM"/>
    </source>
</evidence>
<reference evidence="3 4" key="1">
    <citation type="submission" date="2020-06" db="EMBL/GenBank/DDBJ databases">
        <authorList>
            <consortium name="Wellcome Sanger Institute Data Sharing"/>
        </authorList>
    </citation>
    <scope>NUCLEOTIDE SEQUENCE [LARGE SCALE GENOMIC DNA]</scope>
</reference>
<dbReference type="AlphaFoldDB" id="A0AAY4DRF0"/>
<name>A0AAY4DRF0_9TELE</name>
<feature type="region of interest" description="Disordered" evidence="2">
    <location>
        <begin position="74"/>
        <end position="113"/>
    </location>
</feature>
<feature type="compositionally biased region" description="Basic and acidic residues" evidence="2">
    <location>
        <begin position="218"/>
        <end position="231"/>
    </location>
</feature>
<gene>
    <name evidence="3" type="primary">DLGAP3</name>
</gene>
<comment type="similarity">
    <text evidence="1">Belongs to the SAPAP family.</text>
</comment>
<dbReference type="PANTHER" id="PTHR12353:SF4">
    <property type="entry name" value="DISKS LARGE-ASSOCIATED PROTEIN 3"/>
    <property type="match status" value="1"/>
</dbReference>
<feature type="compositionally biased region" description="Pro residues" evidence="2">
    <location>
        <begin position="82"/>
        <end position="95"/>
    </location>
</feature>
<evidence type="ECO:0000256" key="1">
    <source>
        <dbReference type="ARBA" id="ARBA00008839"/>
    </source>
</evidence>
<dbReference type="GeneTree" id="ENSGT00940000159513"/>
<organism evidence="3 4">
    <name type="scientific">Denticeps clupeoides</name>
    <name type="common">denticle herring</name>
    <dbReference type="NCBI Taxonomy" id="299321"/>
    <lineage>
        <taxon>Eukaryota</taxon>
        <taxon>Metazoa</taxon>
        <taxon>Chordata</taxon>
        <taxon>Craniata</taxon>
        <taxon>Vertebrata</taxon>
        <taxon>Euteleostomi</taxon>
        <taxon>Actinopterygii</taxon>
        <taxon>Neopterygii</taxon>
        <taxon>Teleostei</taxon>
        <taxon>Clupei</taxon>
        <taxon>Clupeiformes</taxon>
        <taxon>Denticipitoidei</taxon>
        <taxon>Denticipitidae</taxon>
        <taxon>Denticeps</taxon>
    </lineage>
</organism>
<evidence type="ECO:0000313" key="4">
    <source>
        <dbReference type="Proteomes" id="UP000694580"/>
    </source>
</evidence>
<dbReference type="Ensembl" id="ENSDCDT00010058228.1">
    <property type="protein sequence ID" value="ENSDCDP00010047973.1"/>
    <property type="gene ID" value="ENSDCDG00010028909.1"/>
</dbReference>
<dbReference type="GO" id="GO:0023052">
    <property type="term" value="P:signaling"/>
    <property type="evidence" value="ECO:0007669"/>
    <property type="project" value="InterPro"/>
</dbReference>
<dbReference type="GO" id="GO:0099572">
    <property type="term" value="C:postsynaptic specialization"/>
    <property type="evidence" value="ECO:0007669"/>
    <property type="project" value="TreeGrafter"/>
</dbReference>